<gene>
    <name evidence="9" type="ORF">HG542_03570</name>
</gene>
<sequence length="253" mass="25663">MNITHIVILLVFACLAGWVDSIVGGGGLVQLPAFLLAFPGIPPVVAIGTGKVPSLLGTASAAVKYLRNSPVRMALALPVALAAFLFGGVGAGFASLIPTHVFRPVIIAVLIGVAAFVALRPGFGTREGTSRAGDSASKVVLITAIAAAIGLYDGLIGSGTGTFLAVAMVWALRTDYVGCAPMVKVANIGSNAGALVVFAYQGHVLWILGLGMALCNVLGAQIGASMALRLGAGFVRRVLLVVVLAMATRLAFQ</sequence>
<feature type="transmembrane region" description="Helical" evidence="8">
    <location>
        <begin position="139"/>
        <end position="172"/>
    </location>
</feature>
<evidence type="ECO:0000256" key="1">
    <source>
        <dbReference type="ARBA" id="ARBA00004651"/>
    </source>
</evidence>
<feature type="transmembrane region" description="Helical" evidence="8">
    <location>
        <begin position="101"/>
        <end position="119"/>
    </location>
</feature>
<comment type="subcellular location">
    <subcellularLocation>
        <location evidence="1 8">Cell membrane</location>
        <topology evidence="1 8">Multi-pass membrane protein</topology>
    </subcellularLocation>
</comment>
<evidence type="ECO:0000256" key="8">
    <source>
        <dbReference type="RuleBase" id="RU363041"/>
    </source>
</evidence>
<accession>A0A7Y7B0D6</accession>
<dbReference type="InterPro" id="IPR002781">
    <property type="entry name" value="TM_pro_TauE-like"/>
</dbReference>
<dbReference type="InterPro" id="IPR052017">
    <property type="entry name" value="TSUP"/>
</dbReference>
<dbReference type="GO" id="GO:0005886">
    <property type="term" value="C:plasma membrane"/>
    <property type="evidence" value="ECO:0007669"/>
    <property type="project" value="UniProtKB-SubCell"/>
</dbReference>
<evidence type="ECO:0000313" key="9">
    <source>
        <dbReference type="EMBL" id="NVK76733.1"/>
    </source>
</evidence>
<evidence type="ECO:0000313" key="10">
    <source>
        <dbReference type="Proteomes" id="UP000587462"/>
    </source>
</evidence>
<dbReference type="AlphaFoldDB" id="A0A7Y7B0D6"/>
<feature type="transmembrane region" description="Helical" evidence="8">
    <location>
        <begin position="192"/>
        <end position="214"/>
    </location>
</feature>
<comment type="similarity">
    <text evidence="2 8">Belongs to the 4-toluene sulfonate uptake permease (TSUP) (TC 2.A.102) family.</text>
</comment>
<feature type="transmembrane region" description="Helical" evidence="8">
    <location>
        <begin position="234"/>
        <end position="252"/>
    </location>
</feature>
<dbReference type="PANTHER" id="PTHR30269:SF0">
    <property type="entry name" value="MEMBRANE TRANSPORTER PROTEIN YFCA-RELATED"/>
    <property type="match status" value="1"/>
</dbReference>
<dbReference type="RefSeq" id="WP_171078530.1">
    <property type="nucleotide sequence ID" value="NZ_JABBXF010000006.1"/>
</dbReference>
<evidence type="ECO:0000256" key="5">
    <source>
        <dbReference type="ARBA" id="ARBA00022692"/>
    </source>
</evidence>
<name>A0A7Y7B0D6_STRMO</name>
<evidence type="ECO:0000256" key="2">
    <source>
        <dbReference type="ARBA" id="ARBA00009142"/>
    </source>
</evidence>
<comment type="caution">
    <text evidence="9">The sequence shown here is derived from an EMBL/GenBank/DDBJ whole genome shotgun (WGS) entry which is preliminary data.</text>
</comment>
<keyword evidence="4 8" id="KW-1003">Cell membrane</keyword>
<evidence type="ECO:0000256" key="3">
    <source>
        <dbReference type="ARBA" id="ARBA00022448"/>
    </source>
</evidence>
<keyword evidence="10" id="KW-1185">Reference proteome</keyword>
<keyword evidence="3" id="KW-0813">Transport</keyword>
<keyword evidence="6 8" id="KW-1133">Transmembrane helix</keyword>
<evidence type="ECO:0000256" key="4">
    <source>
        <dbReference type="ARBA" id="ARBA00022475"/>
    </source>
</evidence>
<dbReference type="Proteomes" id="UP000587462">
    <property type="component" value="Unassembled WGS sequence"/>
</dbReference>
<organism evidence="9 10">
    <name type="scientific">Streptomyces morookaense</name>
    <name type="common">Streptoverticillium morookaense</name>
    <dbReference type="NCBI Taxonomy" id="1970"/>
    <lineage>
        <taxon>Bacteria</taxon>
        <taxon>Bacillati</taxon>
        <taxon>Actinomycetota</taxon>
        <taxon>Actinomycetes</taxon>
        <taxon>Kitasatosporales</taxon>
        <taxon>Streptomycetaceae</taxon>
        <taxon>Streptomyces</taxon>
    </lineage>
</organism>
<dbReference type="Pfam" id="PF01925">
    <property type="entry name" value="TauE"/>
    <property type="match status" value="1"/>
</dbReference>
<keyword evidence="7 8" id="KW-0472">Membrane</keyword>
<proteinExistence type="inferred from homology"/>
<dbReference type="EMBL" id="JABBXF010000006">
    <property type="protein sequence ID" value="NVK76733.1"/>
    <property type="molecule type" value="Genomic_DNA"/>
</dbReference>
<dbReference type="PANTHER" id="PTHR30269">
    <property type="entry name" value="TRANSMEMBRANE PROTEIN YFCA"/>
    <property type="match status" value="1"/>
</dbReference>
<evidence type="ECO:0000256" key="7">
    <source>
        <dbReference type="ARBA" id="ARBA00023136"/>
    </source>
</evidence>
<protein>
    <recommendedName>
        <fullName evidence="8">Probable membrane transporter protein</fullName>
    </recommendedName>
</protein>
<keyword evidence="5 8" id="KW-0812">Transmembrane</keyword>
<evidence type="ECO:0000256" key="6">
    <source>
        <dbReference type="ARBA" id="ARBA00022989"/>
    </source>
</evidence>
<feature type="transmembrane region" description="Helical" evidence="8">
    <location>
        <begin position="73"/>
        <end position="95"/>
    </location>
</feature>
<reference evidence="9 10" key="1">
    <citation type="submission" date="2020-04" db="EMBL/GenBank/DDBJ databases">
        <title>Draft Genome Sequence of Streptomyces morookaense DSM 40503, an 8-azaguanine-producing strain.</title>
        <authorList>
            <person name="Qi J."/>
            <person name="Gao J.-M."/>
        </authorList>
    </citation>
    <scope>NUCLEOTIDE SEQUENCE [LARGE SCALE GENOMIC DNA]</scope>
    <source>
        <strain evidence="9 10">DSM 40503</strain>
    </source>
</reference>